<evidence type="ECO:0000259" key="3">
    <source>
        <dbReference type="Pfam" id="PF21782"/>
    </source>
</evidence>
<dbReference type="Gene3D" id="3.40.50.150">
    <property type="entry name" value="Vaccinia Virus protein VP39"/>
    <property type="match status" value="1"/>
</dbReference>
<dbReference type="CDD" id="cd02440">
    <property type="entry name" value="AdoMet_MTases"/>
    <property type="match status" value="1"/>
</dbReference>
<dbReference type="InterPro" id="IPR018773">
    <property type="entry name" value="MeTrfase_reg_dom_prd"/>
</dbReference>
<dbReference type="eggNOG" id="COG2227">
    <property type="taxonomic scope" value="Bacteria"/>
</dbReference>
<feature type="domain" description="Methyltransferase" evidence="2">
    <location>
        <begin position="17"/>
        <end position="114"/>
    </location>
</feature>
<gene>
    <name evidence="4" type="ORF">CAP_6465</name>
</gene>
<name>A0A017T204_9BACT</name>
<dbReference type="SUPFAM" id="SSF53335">
    <property type="entry name" value="S-adenosyl-L-methionine-dependent methyltransferases"/>
    <property type="match status" value="1"/>
</dbReference>
<dbReference type="EMBL" id="ASRX01000054">
    <property type="protein sequence ID" value="EYF02885.1"/>
    <property type="molecule type" value="Genomic_DNA"/>
</dbReference>
<keyword evidence="5" id="KW-1185">Reference proteome</keyword>
<dbReference type="InterPro" id="IPR048976">
    <property type="entry name" value="WHD_PKMT"/>
</dbReference>
<dbReference type="Pfam" id="PF10119">
    <property type="entry name" value="MethyTransf_Reg"/>
    <property type="match status" value="1"/>
</dbReference>
<dbReference type="OrthoDB" id="5449367at2"/>
<comment type="caution">
    <text evidence="4">The sequence shown here is derived from an EMBL/GenBank/DDBJ whole genome shotgun (WGS) entry which is preliminary data.</text>
</comment>
<feature type="domain" description="Methyltransferase regulatory" evidence="1">
    <location>
        <begin position="185"/>
        <end position="267"/>
    </location>
</feature>
<feature type="domain" description="PKMT C-terminal winged helix" evidence="3">
    <location>
        <begin position="395"/>
        <end position="485"/>
    </location>
</feature>
<evidence type="ECO:0000259" key="1">
    <source>
        <dbReference type="Pfam" id="PF10119"/>
    </source>
</evidence>
<evidence type="ECO:0008006" key="6">
    <source>
        <dbReference type="Google" id="ProtNLM"/>
    </source>
</evidence>
<evidence type="ECO:0000259" key="2">
    <source>
        <dbReference type="Pfam" id="PF13649"/>
    </source>
</evidence>
<dbReference type="STRING" id="1192034.CAP_6465"/>
<protein>
    <recommendedName>
        <fullName evidence="6">Methyltransferase domain-containing protein</fullName>
    </recommendedName>
</protein>
<dbReference type="Pfam" id="PF21782">
    <property type="entry name" value="WHD_PKMT"/>
    <property type="match status" value="1"/>
</dbReference>
<dbReference type="InterPro" id="IPR041698">
    <property type="entry name" value="Methyltransf_25"/>
</dbReference>
<organism evidence="4 5">
    <name type="scientific">Chondromyces apiculatus DSM 436</name>
    <dbReference type="NCBI Taxonomy" id="1192034"/>
    <lineage>
        <taxon>Bacteria</taxon>
        <taxon>Pseudomonadati</taxon>
        <taxon>Myxococcota</taxon>
        <taxon>Polyangia</taxon>
        <taxon>Polyangiales</taxon>
        <taxon>Polyangiaceae</taxon>
        <taxon>Chondromyces</taxon>
    </lineage>
</organism>
<dbReference type="RefSeq" id="WP_081865375.1">
    <property type="nucleotide sequence ID" value="NZ_ASRX01000054.1"/>
</dbReference>
<dbReference type="InterPro" id="IPR050723">
    <property type="entry name" value="CFA/CMAS"/>
</dbReference>
<accession>A0A017T204</accession>
<dbReference type="eggNOG" id="COG4797">
    <property type="taxonomic scope" value="Bacteria"/>
</dbReference>
<evidence type="ECO:0000313" key="4">
    <source>
        <dbReference type="EMBL" id="EYF02885.1"/>
    </source>
</evidence>
<dbReference type="Pfam" id="PF13649">
    <property type="entry name" value="Methyltransf_25"/>
    <property type="match status" value="1"/>
</dbReference>
<reference evidence="4 5" key="1">
    <citation type="submission" date="2013-05" db="EMBL/GenBank/DDBJ databases">
        <title>Genome assembly of Chondromyces apiculatus DSM 436.</title>
        <authorList>
            <person name="Sharma G."/>
            <person name="Khatri I."/>
            <person name="Kaur C."/>
            <person name="Mayilraj S."/>
            <person name="Subramanian S."/>
        </authorList>
    </citation>
    <scope>NUCLEOTIDE SEQUENCE [LARGE SCALE GENOMIC DNA]</scope>
    <source>
        <strain evidence="4 5">DSM 436</strain>
    </source>
</reference>
<dbReference type="Proteomes" id="UP000019678">
    <property type="component" value="Unassembled WGS sequence"/>
</dbReference>
<dbReference type="AlphaFoldDB" id="A0A017T204"/>
<sequence>MATLFGLSPAPPDRCRVLELGCGLGTNLLAMAVALPGSIFVGIDASARQIASGRAGVEALGLRNVALHAMDIRDVDARFGPFDYVVCHGVYSWVPPDVQAAILTLCRALLAPMGVAYLSYNTLPGWHLRGALRDLMLREIPAQGTPEARLAAAREVLGLLGHAPSLDGARAWLHEELRLLARMSDAYLFHEHLAAENRAVYFRDFARAAAQAGLAYLGDAHLWTMMPDRFGEAAAQAIAQRSRGLVDTEQHLDYLDLRFFRRTLLCHREAPLDRALSWRRLSGLWLRAALTEERTAEQGDTDNGTRGEASFSIGRGLSLSTTSAPLKAALSALAERYPAGMHFEALCARALAESGDARNAEAQDRLGRNLLGLVTRGEIAVDAWARPCTPAPGPRPATTALARLEAARGRDGCTTLLMERVAVDAFDRALLTRMDGAHTWEDLVAGALAEIAAGRLSVEVEGVPRDAPEVLREVTEQKLARLARAGLVVQG</sequence>
<dbReference type="InterPro" id="IPR029063">
    <property type="entry name" value="SAM-dependent_MTases_sf"/>
</dbReference>
<dbReference type="PANTHER" id="PTHR43667:SF2">
    <property type="entry name" value="FATTY ACID C-METHYL TRANSFERASE"/>
    <property type="match status" value="1"/>
</dbReference>
<proteinExistence type="predicted"/>
<dbReference type="PANTHER" id="PTHR43667">
    <property type="entry name" value="CYCLOPROPANE-FATTY-ACYL-PHOSPHOLIPID SYNTHASE"/>
    <property type="match status" value="1"/>
</dbReference>
<evidence type="ECO:0000313" key="5">
    <source>
        <dbReference type="Proteomes" id="UP000019678"/>
    </source>
</evidence>